<dbReference type="NCBIfam" id="TIGR04213">
    <property type="entry name" value="PGF_pre_PGF"/>
    <property type="match status" value="1"/>
</dbReference>
<evidence type="ECO:0000256" key="2">
    <source>
        <dbReference type="ARBA" id="ARBA00022729"/>
    </source>
</evidence>
<keyword evidence="6" id="KW-1133">Transmembrane helix</keyword>
<protein>
    <submittedName>
        <fullName evidence="9">Uncharacterized protein</fullName>
    </submittedName>
</protein>
<feature type="region of interest" description="Disordered" evidence="5">
    <location>
        <begin position="560"/>
        <end position="597"/>
    </location>
</feature>
<evidence type="ECO:0000256" key="4">
    <source>
        <dbReference type="ARBA" id="ARBA00022786"/>
    </source>
</evidence>
<keyword evidence="6" id="KW-0812">Transmembrane</keyword>
<dbReference type="Proteomes" id="UP000218164">
    <property type="component" value="Unassembled WGS sequence"/>
</dbReference>
<accession>A0A2A2HUS0</accession>
<evidence type="ECO:0000256" key="1">
    <source>
        <dbReference type="ARBA" id="ARBA00004906"/>
    </source>
</evidence>
<feature type="domain" description="Periplasmic copper-binding protein NosD beta helix" evidence="7">
    <location>
        <begin position="93"/>
        <end position="272"/>
    </location>
</feature>
<dbReference type="InterPro" id="IPR026453">
    <property type="entry name" value="PGF_pre_PGF"/>
</dbReference>
<feature type="compositionally biased region" description="Low complexity" evidence="5">
    <location>
        <begin position="571"/>
        <end position="587"/>
    </location>
</feature>
<feature type="compositionally biased region" description="Low complexity" evidence="5">
    <location>
        <begin position="373"/>
        <end position="390"/>
    </location>
</feature>
<dbReference type="Gene3D" id="2.160.20.10">
    <property type="entry name" value="Single-stranded right-handed beta-helix, Pectin lyase-like"/>
    <property type="match status" value="1"/>
</dbReference>
<gene>
    <name evidence="9" type="ORF">ASJ81_18625</name>
</gene>
<dbReference type="AlphaFoldDB" id="A0A2A2HUS0"/>
<dbReference type="PANTHER" id="PTHR22990">
    <property type="entry name" value="F-BOX ONLY PROTEIN"/>
    <property type="match status" value="1"/>
</dbReference>
<dbReference type="EMBL" id="LMVP01000119">
    <property type="protein sequence ID" value="PAV13152.1"/>
    <property type="molecule type" value="Genomic_DNA"/>
</dbReference>
<dbReference type="InterPro" id="IPR012334">
    <property type="entry name" value="Pectin_lyas_fold"/>
</dbReference>
<comment type="caution">
    <text evidence="9">The sequence shown here is derived from an EMBL/GenBank/DDBJ whole genome shotgun (WGS) entry which is preliminary data.</text>
</comment>
<dbReference type="InterPro" id="IPR051550">
    <property type="entry name" value="SCF-Subunits/Alg-Epimerases"/>
</dbReference>
<evidence type="ECO:0000256" key="5">
    <source>
        <dbReference type="SAM" id="MobiDB-lite"/>
    </source>
</evidence>
<keyword evidence="3" id="KW-0677">Repeat</keyword>
<dbReference type="NCBIfam" id="TIGR03804">
    <property type="entry name" value="para_beta_helix"/>
    <property type="match status" value="2"/>
</dbReference>
<dbReference type="InterPro" id="IPR011050">
    <property type="entry name" value="Pectin_lyase_fold/virulence"/>
</dbReference>
<keyword evidence="6" id="KW-0472">Membrane</keyword>
<dbReference type="PANTHER" id="PTHR22990:SF15">
    <property type="entry name" value="F-BOX ONLY PROTEIN 10"/>
    <property type="match status" value="1"/>
</dbReference>
<keyword evidence="2" id="KW-0732">Signal</keyword>
<feature type="transmembrane region" description="Helical" evidence="6">
    <location>
        <begin position="599"/>
        <end position="618"/>
    </location>
</feature>
<proteinExistence type="predicted"/>
<sequence>MSIFVFITGSGIGAAADIIVHNGESIQSAVDNATHGDSIIVEPGTYYENVTLSTYDLVIMSQSGNPDDTIIQGDGFFLTGDAQEITIKGFTLKGTGTSYGVNLAQFSNCLIEKNKIMNYGTGIDANLYSTFTINDNEISNCQSGVFVGECYYDAVVKNNRISNCGTGVVVGDLGDSKIENNTIRENDQGIALMYEGRSDIAGNTISFNKKCGIYDKADTGSKIYNNYFNNTVNVIFDSYHDNPNTWNITSTTEKNIIGGPYIAGNYWAKPDGTGFSQTHYDVNGDGIAEETVKLSEGEIDYEALATSENSTPEQPPGATNSTVTPSENVTSHSEEITDNNSTNSDGSSDGNSDDSSDNSDGSSDGNSDDSSDNSDGSSDGNSGESSHSSGGSSGGAGGSPEPQTNVQVKELSQAQVINGKTVMFDFTKNATCVVYVSFDAKKTAGKITAIAEQLKGKSTLTSALNSGEVYKYFNLWVGNSGFATSKNIENPELCFKVEKSWLQDKKIDQTSVTLNIYNDKKWSQLPVKLLKEDNQYLYFTAQPPTFSFFAIAGKATQEGTVNETQAKPDTENLSNNTGNNTENATTGVEQTSEQKESKGIPGFEMIYGIIGLTGVYLYRRKR</sequence>
<feature type="compositionally biased region" description="Polar residues" evidence="5">
    <location>
        <begin position="306"/>
        <end position="331"/>
    </location>
</feature>
<evidence type="ECO:0000313" key="9">
    <source>
        <dbReference type="EMBL" id="PAV13152.1"/>
    </source>
</evidence>
<dbReference type="InterPro" id="IPR022441">
    <property type="entry name" value="Para_beta_helix_rpt-2"/>
</dbReference>
<dbReference type="Pfam" id="PF18204">
    <property type="entry name" value="PGF-CTERM"/>
    <property type="match status" value="1"/>
</dbReference>
<keyword evidence="4" id="KW-0833">Ubl conjugation pathway</keyword>
<evidence type="ECO:0000259" key="7">
    <source>
        <dbReference type="Pfam" id="PF05048"/>
    </source>
</evidence>
<evidence type="ECO:0000313" key="10">
    <source>
        <dbReference type="Proteomes" id="UP000218164"/>
    </source>
</evidence>
<feature type="region of interest" description="Disordered" evidence="5">
    <location>
        <begin position="306"/>
        <end position="404"/>
    </location>
</feature>
<feature type="compositionally biased region" description="Low complexity" evidence="5">
    <location>
        <begin position="338"/>
        <end position="350"/>
    </location>
</feature>
<evidence type="ECO:0000259" key="8">
    <source>
        <dbReference type="Pfam" id="PF18204"/>
    </source>
</evidence>
<dbReference type="SMART" id="SM00710">
    <property type="entry name" value="PbH1"/>
    <property type="match status" value="6"/>
</dbReference>
<name>A0A2A2HUS0_9EURY</name>
<feature type="domain" description="PGF-CTERM archaeal protein-sorting signal" evidence="8">
    <location>
        <begin position="600"/>
        <end position="621"/>
    </location>
</feature>
<dbReference type="Pfam" id="PF05048">
    <property type="entry name" value="NosD"/>
    <property type="match status" value="1"/>
</dbReference>
<evidence type="ECO:0000256" key="3">
    <source>
        <dbReference type="ARBA" id="ARBA00022737"/>
    </source>
</evidence>
<dbReference type="InterPro" id="IPR006626">
    <property type="entry name" value="PbH1"/>
</dbReference>
<dbReference type="InterPro" id="IPR007742">
    <property type="entry name" value="NosD_dom"/>
</dbReference>
<reference evidence="9 10" key="1">
    <citation type="journal article" date="2017" name="BMC Genomics">
        <title>Genomic analysis of methanogenic archaea reveals a shift towards energy conservation.</title>
        <authorList>
            <person name="Gilmore S.P."/>
            <person name="Henske J.K."/>
            <person name="Sexton J.A."/>
            <person name="Solomon K.V."/>
            <person name="Seppala S."/>
            <person name="Yoo J.I."/>
            <person name="Huyett L.M."/>
            <person name="Pressman A."/>
            <person name="Cogan J.Z."/>
            <person name="Kivenson V."/>
            <person name="Peng X."/>
            <person name="Tan Y."/>
            <person name="Valentine D.L."/>
            <person name="O'Malley M.A."/>
        </authorList>
    </citation>
    <scope>NUCLEOTIDE SEQUENCE [LARGE SCALE GENOMIC DNA]</scope>
    <source>
        <strain evidence="9 10">MC-15</strain>
    </source>
</reference>
<keyword evidence="10" id="KW-1185">Reference proteome</keyword>
<dbReference type="InterPro" id="IPR026371">
    <property type="entry name" value="PGF_CTERM"/>
</dbReference>
<organism evidence="9 10">
    <name type="scientific">Methanosarcina spelaei</name>
    <dbReference type="NCBI Taxonomy" id="1036679"/>
    <lineage>
        <taxon>Archaea</taxon>
        <taxon>Methanobacteriati</taxon>
        <taxon>Methanobacteriota</taxon>
        <taxon>Stenosarchaea group</taxon>
        <taxon>Methanomicrobia</taxon>
        <taxon>Methanosarcinales</taxon>
        <taxon>Methanosarcinaceae</taxon>
        <taxon>Methanosarcina</taxon>
    </lineage>
</organism>
<comment type="pathway">
    <text evidence="1">Protein modification; protein ubiquitination.</text>
</comment>
<evidence type="ECO:0000256" key="6">
    <source>
        <dbReference type="SAM" id="Phobius"/>
    </source>
</evidence>
<dbReference type="SUPFAM" id="SSF51126">
    <property type="entry name" value="Pectin lyase-like"/>
    <property type="match status" value="1"/>
</dbReference>